<proteinExistence type="predicted"/>
<dbReference type="RefSeq" id="WP_238277314.1">
    <property type="nucleotide sequence ID" value="NZ_BPQR01000056.1"/>
</dbReference>
<comment type="caution">
    <text evidence="1">The sequence shown here is derived from an EMBL/GenBank/DDBJ whole genome shotgun (WGS) entry which is preliminary data.</text>
</comment>
<evidence type="ECO:0000313" key="1">
    <source>
        <dbReference type="EMBL" id="GJE07914.1"/>
    </source>
</evidence>
<dbReference type="Proteomes" id="UP001055102">
    <property type="component" value="Unassembled WGS sequence"/>
</dbReference>
<dbReference type="Pfam" id="PF07277">
    <property type="entry name" value="SapC"/>
    <property type="match status" value="1"/>
</dbReference>
<evidence type="ECO:0008006" key="3">
    <source>
        <dbReference type="Google" id="ProtNLM"/>
    </source>
</evidence>
<keyword evidence="2" id="KW-1185">Reference proteome</keyword>
<sequence>MYQSIAPLKQGEDYALFETLEYASLGNALVVPVASIEANALAHHYPIVWRRVGDDYELVAFISLSVPHLESFRRELESGMPRPLLVEAYPLALAFPDSEDGRSVVMIDEVPRPADALASPVFLRGGALSAPASRRMGALRVFGSDIGRTRAFTRTLAAAGLLADWPLRLRIGGDGVEIDGLCVLVQEEAQRAALPAAIAEYGFALAEFVTLHDLSLFNMQRLVDRFRAERVAAGGAAS</sequence>
<evidence type="ECO:0000313" key="2">
    <source>
        <dbReference type="Proteomes" id="UP001055102"/>
    </source>
</evidence>
<organism evidence="1 2">
    <name type="scientific">Methylobacterium jeotgali</name>
    <dbReference type="NCBI Taxonomy" id="381630"/>
    <lineage>
        <taxon>Bacteria</taxon>
        <taxon>Pseudomonadati</taxon>
        <taxon>Pseudomonadota</taxon>
        <taxon>Alphaproteobacteria</taxon>
        <taxon>Hyphomicrobiales</taxon>
        <taxon>Methylobacteriaceae</taxon>
        <taxon>Methylobacterium</taxon>
    </lineage>
</organism>
<protein>
    <recommendedName>
        <fullName evidence="3">SapC family protein</fullName>
    </recommendedName>
</protein>
<accession>A0ABQ4T1M3</accession>
<gene>
    <name evidence="1" type="ORF">AOPFMNJM_3246</name>
</gene>
<name>A0ABQ4T1M3_9HYPH</name>
<reference evidence="1" key="2">
    <citation type="submission" date="2021-08" db="EMBL/GenBank/DDBJ databases">
        <authorList>
            <person name="Tani A."/>
            <person name="Ola A."/>
            <person name="Ogura Y."/>
            <person name="Katsura K."/>
            <person name="Hayashi T."/>
        </authorList>
    </citation>
    <scope>NUCLEOTIDE SEQUENCE</scope>
    <source>
        <strain evidence="1">LMG 23639</strain>
    </source>
</reference>
<dbReference type="EMBL" id="BPQR01000056">
    <property type="protein sequence ID" value="GJE07914.1"/>
    <property type="molecule type" value="Genomic_DNA"/>
</dbReference>
<dbReference type="InterPro" id="IPR010836">
    <property type="entry name" value="SapC"/>
</dbReference>
<reference evidence="1" key="1">
    <citation type="journal article" date="2021" name="Front. Microbiol.">
        <title>Comprehensive Comparative Genomics and Phenotyping of Methylobacterium Species.</title>
        <authorList>
            <person name="Alessa O."/>
            <person name="Ogura Y."/>
            <person name="Fujitani Y."/>
            <person name="Takami H."/>
            <person name="Hayashi T."/>
            <person name="Sahin N."/>
            <person name="Tani A."/>
        </authorList>
    </citation>
    <scope>NUCLEOTIDE SEQUENCE</scope>
    <source>
        <strain evidence="1">LMG 23639</strain>
    </source>
</reference>